<protein>
    <submittedName>
        <fullName evidence="2">Uncharacterized protein</fullName>
    </submittedName>
</protein>
<name>A0A1Y1YJS0_9FUNG</name>
<keyword evidence="1" id="KW-0472">Membrane</keyword>
<dbReference type="EMBL" id="MCFE01000120">
    <property type="protein sequence ID" value="ORX98093.1"/>
    <property type="molecule type" value="Genomic_DNA"/>
</dbReference>
<dbReference type="InParanoid" id="A0A1Y1YJS0"/>
<comment type="caution">
    <text evidence="2">The sequence shown here is derived from an EMBL/GenBank/DDBJ whole genome shotgun (WGS) entry which is preliminary data.</text>
</comment>
<evidence type="ECO:0000313" key="3">
    <source>
        <dbReference type="Proteomes" id="UP000193498"/>
    </source>
</evidence>
<evidence type="ECO:0000256" key="1">
    <source>
        <dbReference type="SAM" id="Phobius"/>
    </source>
</evidence>
<sequence>MPCLQTSGPVGASPDRYAALDMIEEVLRPGLRTLVHTPFFSHYKVLTLLHALLPLWILALRWL</sequence>
<feature type="transmembrane region" description="Helical" evidence="1">
    <location>
        <begin position="40"/>
        <end position="60"/>
    </location>
</feature>
<reference evidence="2 3" key="1">
    <citation type="submission" date="2016-07" db="EMBL/GenBank/DDBJ databases">
        <title>Pervasive Adenine N6-methylation of Active Genes in Fungi.</title>
        <authorList>
            <consortium name="DOE Joint Genome Institute"/>
            <person name="Mondo S.J."/>
            <person name="Dannebaum R.O."/>
            <person name="Kuo R.C."/>
            <person name="Labutti K."/>
            <person name="Haridas S."/>
            <person name="Kuo A."/>
            <person name="Salamov A."/>
            <person name="Ahrendt S.R."/>
            <person name="Lipzen A."/>
            <person name="Sullivan W."/>
            <person name="Andreopoulos W.B."/>
            <person name="Clum A."/>
            <person name="Lindquist E."/>
            <person name="Daum C."/>
            <person name="Ramamoorthy G.K."/>
            <person name="Gryganskyi A."/>
            <person name="Culley D."/>
            <person name="Magnuson J.K."/>
            <person name="James T.Y."/>
            <person name="O'Malley M.A."/>
            <person name="Stajich J.E."/>
            <person name="Spatafora J.W."/>
            <person name="Visel A."/>
            <person name="Grigoriev I.V."/>
        </authorList>
    </citation>
    <scope>NUCLEOTIDE SEQUENCE [LARGE SCALE GENOMIC DNA]</scope>
    <source>
        <strain evidence="2 3">CBS 931.73</strain>
    </source>
</reference>
<keyword evidence="1" id="KW-0812">Transmembrane</keyword>
<keyword evidence="1" id="KW-1133">Transmembrane helix</keyword>
<dbReference type="AlphaFoldDB" id="A0A1Y1YJS0"/>
<dbReference type="Proteomes" id="UP000193498">
    <property type="component" value="Unassembled WGS sequence"/>
</dbReference>
<gene>
    <name evidence="2" type="ORF">K493DRAFT_313789</name>
</gene>
<keyword evidence="3" id="KW-1185">Reference proteome</keyword>
<accession>A0A1Y1YJS0</accession>
<organism evidence="2 3">
    <name type="scientific">Basidiobolus meristosporus CBS 931.73</name>
    <dbReference type="NCBI Taxonomy" id="1314790"/>
    <lineage>
        <taxon>Eukaryota</taxon>
        <taxon>Fungi</taxon>
        <taxon>Fungi incertae sedis</taxon>
        <taxon>Zoopagomycota</taxon>
        <taxon>Entomophthoromycotina</taxon>
        <taxon>Basidiobolomycetes</taxon>
        <taxon>Basidiobolales</taxon>
        <taxon>Basidiobolaceae</taxon>
        <taxon>Basidiobolus</taxon>
    </lineage>
</organism>
<evidence type="ECO:0000313" key="2">
    <source>
        <dbReference type="EMBL" id="ORX98093.1"/>
    </source>
</evidence>
<proteinExistence type="predicted"/>